<dbReference type="Pfam" id="PF23493">
    <property type="entry name" value="CysS_C"/>
    <property type="match status" value="1"/>
</dbReference>
<evidence type="ECO:0000259" key="4">
    <source>
        <dbReference type="Pfam" id="PF23493"/>
    </source>
</evidence>
<accession>A0A2M8LAK4</accession>
<dbReference type="Gene3D" id="1.20.120.1910">
    <property type="entry name" value="Cysteine-tRNA ligase, C-terminal anti-codon recognition domain"/>
    <property type="match status" value="1"/>
</dbReference>
<gene>
    <name evidence="5" type="ORF">COV02_01510</name>
</gene>
<reference evidence="6" key="1">
    <citation type="submission" date="2017-09" db="EMBL/GenBank/DDBJ databases">
        <title>Depth-based differentiation of microbial function through sediment-hosted aquifers and enrichment of novel symbionts in the deep terrestrial subsurface.</title>
        <authorList>
            <person name="Probst A.J."/>
            <person name="Ladd B."/>
            <person name="Jarett J.K."/>
            <person name="Geller-Mcgrath D.E."/>
            <person name="Sieber C.M.K."/>
            <person name="Emerson J.B."/>
            <person name="Anantharaman K."/>
            <person name="Thomas B.C."/>
            <person name="Malmstrom R."/>
            <person name="Stieglmeier M."/>
            <person name="Klingl A."/>
            <person name="Woyke T."/>
            <person name="Ryan C.M."/>
            <person name="Banfield J.F."/>
        </authorList>
    </citation>
    <scope>NUCLEOTIDE SEQUENCE [LARGE SCALE GENOMIC DNA]</scope>
</reference>
<evidence type="ECO:0000313" key="5">
    <source>
        <dbReference type="EMBL" id="PJE73640.1"/>
    </source>
</evidence>
<feature type="domain" description="Cysteinyl-tRNA ligase anticodon binding" evidence="4">
    <location>
        <begin position="99"/>
        <end position="142"/>
    </location>
</feature>
<evidence type="ECO:0000313" key="6">
    <source>
        <dbReference type="Proteomes" id="UP000230959"/>
    </source>
</evidence>
<proteinExistence type="predicted"/>
<dbReference type="AlphaFoldDB" id="A0A2M8LAK4"/>
<keyword evidence="1" id="KW-0436">Ligase</keyword>
<dbReference type="Proteomes" id="UP000230959">
    <property type="component" value="Unassembled WGS sequence"/>
</dbReference>
<dbReference type="GO" id="GO:0005524">
    <property type="term" value="F:ATP binding"/>
    <property type="evidence" value="ECO:0007669"/>
    <property type="project" value="UniProtKB-KW"/>
</dbReference>
<evidence type="ECO:0000256" key="3">
    <source>
        <dbReference type="ARBA" id="ARBA00022840"/>
    </source>
</evidence>
<evidence type="ECO:0000256" key="1">
    <source>
        <dbReference type="ARBA" id="ARBA00022598"/>
    </source>
</evidence>
<dbReference type="EMBL" id="PFER01000024">
    <property type="protein sequence ID" value="PJE73640.1"/>
    <property type="molecule type" value="Genomic_DNA"/>
</dbReference>
<dbReference type="InterPro" id="IPR009080">
    <property type="entry name" value="tRNAsynth_Ia_anticodon-bd"/>
</dbReference>
<name>A0A2M8LAK4_9BACT</name>
<sequence length="149" mass="16980">MNFTWDALEATDTAYKRLKNHVLELKEKTGNKKADIIANKYKQEFKNELLNDLQTPKAVAILWEVVKADMDPAEKLALILNFDEILGLGLGEAEAVKTDIPEEIIKLTKEREVAREEKNFAKSDELRQKINEKGYEIKDTEGGCKITKS</sequence>
<dbReference type="GO" id="GO:0004812">
    <property type="term" value="F:aminoacyl-tRNA ligase activity"/>
    <property type="evidence" value="ECO:0007669"/>
    <property type="project" value="InterPro"/>
</dbReference>
<comment type="caution">
    <text evidence="5">The sequence shown here is derived from an EMBL/GenBank/DDBJ whole genome shotgun (WGS) entry which is preliminary data.</text>
</comment>
<keyword evidence="3" id="KW-0067">ATP-binding</keyword>
<evidence type="ECO:0000256" key="2">
    <source>
        <dbReference type="ARBA" id="ARBA00022741"/>
    </source>
</evidence>
<organism evidence="5 6">
    <name type="scientific">Candidatus Terrybacteria bacterium CG10_big_fil_rev_8_21_14_0_10_41_10</name>
    <dbReference type="NCBI Taxonomy" id="1975026"/>
    <lineage>
        <taxon>Bacteria</taxon>
        <taxon>Candidatus Terryibacteriota</taxon>
    </lineage>
</organism>
<dbReference type="InterPro" id="IPR056411">
    <property type="entry name" value="CysS_C"/>
</dbReference>
<keyword evidence="2" id="KW-0547">Nucleotide-binding</keyword>
<dbReference type="SUPFAM" id="SSF47323">
    <property type="entry name" value="Anticodon-binding domain of a subclass of class I aminoacyl-tRNA synthetases"/>
    <property type="match status" value="1"/>
</dbReference>
<protein>
    <recommendedName>
        <fullName evidence="4">Cysteinyl-tRNA ligase anticodon binding domain-containing protein</fullName>
    </recommendedName>
</protein>
<dbReference type="GO" id="GO:0006418">
    <property type="term" value="P:tRNA aminoacylation for protein translation"/>
    <property type="evidence" value="ECO:0007669"/>
    <property type="project" value="InterPro"/>
</dbReference>